<keyword evidence="3 4" id="KW-0067">ATP-binding</keyword>
<accession>A0A1R2C310</accession>
<keyword evidence="5" id="KW-0418">Kinase</keyword>
<feature type="domain" description="Protein kinase" evidence="6">
    <location>
        <begin position="176"/>
        <end position="429"/>
    </location>
</feature>
<name>A0A1R2C310_9CILI</name>
<dbReference type="GO" id="GO:0004674">
    <property type="term" value="F:protein serine/threonine kinase activity"/>
    <property type="evidence" value="ECO:0007669"/>
    <property type="project" value="UniProtKB-KW"/>
</dbReference>
<keyword evidence="8" id="KW-1185">Reference proteome</keyword>
<dbReference type="PROSITE" id="PS50011">
    <property type="entry name" value="PROTEIN_KINASE_DOM"/>
    <property type="match status" value="1"/>
</dbReference>
<dbReference type="SUPFAM" id="SSF56112">
    <property type="entry name" value="Protein kinase-like (PK-like)"/>
    <property type="match status" value="1"/>
</dbReference>
<organism evidence="7 8">
    <name type="scientific">Stentor coeruleus</name>
    <dbReference type="NCBI Taxonomy" id="5963"/>
    <lineage>
        <taxon>Eukaryota</taxon>
        <taxon>Sar</taxon>
        <taxon>Alveolata</taxon>
        <taxon>Ciliophora</taxon>
        <taxon>Postciliodesmatophora</taxon>
        <taxon>Heterotrichea</taxon>
        <taxon>Heterotrichida</taxon>
        <taxon>Stentoridae</taxon>
        <taxon>Stentor</taxon>
    </lineage>
</organism>
<evidence type="ECO:0000259" key="6">
    <source>
        <dbReference type="PROSITE" id="PS50011"/>
    </source>
</evidence>
<keyword evidence="5" id="KW-0808">Transferase</keyword>
<dbReference type="InterPro" id="IPR017441">
    <property type="entry name" value="Protein_kinase_ATP_BS"/>
</dbReference>
<evidence type="ECO:0000256" key="1">
    <source>
        <dbReference type="ARBA" id="ARBA00011245"/>
    </source>
</evidence>
<dbReference type="GO" id="GO:0035556">
    <property type="term" value="P:intracellular signal transduction"/>
    <property type="evidence" value="ECO:0007669"/>
    <property type="project" value="TreeGrafter"/>
</dbReference>
<protein>
    <recommendedName>
        <fullName evidence="6">Protein kinase domain-containing protein</fullName>
    </recommendedName>
</protein>
<feature type="binding site" evidence="4">
    <location>
        <position position="205"/>
    </location>
    <ligand>
        <name>ATP</name>
        <dbReference type="ChEBI" id="CHEBI:30616"/>
    </ligand>
</feature>
<dbReference type="GO" id="GO:0005524">
    <property type="term" value="F:ATP binding"/>
    <property type="evidence" value="ECO:0007669"/>
    <property type="project" value="UniProtKB-UniRule"/>
</dbReference>
<dbReference type="Proteomes" id="UP000187209">
    <property type="component" value="Unassembled WGS sequence"/>
</dbReference>
<dbReference type="GO" id="GO:0005737">
    <property type="term" value="C:cytoplasm"/>
    <property type="evidence" value="ECO:0007669"/>
    <property type="project" value="TreeGrafter"/>
</dbReference>
<dbReference type="FunFam" id="3.30.200.20:FF:000042">
    <property type="entry name" value="Aurora kinase A"/>
    <property type="match status" value="1"/>
</dbReference>
<evidence type="ECO:0000313" key="8">
    <source>
        <dbReference type="Proteomes" id="UP000187209"/>
    </source>
</evidence>
<dbReference type="AlphaFoldDB" id="A0A1R2C310"/>
<comment type="subunit">
    <text evidence="1">Monomer.</text>
</comment>
<dbReference type="InterPro" id="IPR011009">
    <property type="entry name" value="Kinase-like_dom_sf"/>
</dbReference>
<proteinExistence type="inferred from homology"/>
<dbReference type="SMART" id="SM00220">
    <property type="entry name" value="S_TKc"/>
    <property type="match status" value="1"/>
</dbReference>
<gene>
    <name evidence="7" type="ORF">SteCoe_15830</name>
</gene>
<dbReference type="InterPro" id="IPR008271">
    <property type="entry name" value="Ser/Thr_kinase_AS"/>
</dbReference>
<comment type="caution">
    <text evidence="7">The sequence shown here is derived from an EMBL/GenBank/DDBJ whole genome shotgun (WGS) entry which is preliminary data.</text>
</comment>
<dbReference type="Pfam" id="PF00069">
    <property type="entry name" value="Pkinase"/>
    <property type="match status" value="1"/>
</dbReference>
<dbReference type="PROSITE" id="PS00107">
    <property type="entry name" value="PROTEIN_KINASE_ATP"/>
    <property type="match status" value="1"/>
</dbReference>
<reference evidence="7 8" key="1">
    <citation type="submission" date="2016-11" db="EMBL/GenBank/DDBJ databases">
        <title>The macronuclear genome of Stentor coeruleus: a giant cell with tiny introns.</title>
        <authorList>
            <person name="Slabodnick M."/>
            <person name="Ruby J.G."/>
            <person name="Reiff S.B."/>
            <person name="Swart E.C."/>
            <person name="Gosai S."/>
            <person name="Prabakaran S."/>
            <person name="Witkowska E."/>
            <person name="Larue G.E."/>
            <person name="Fisher S."/>
            <person name="Freeman R.M."/>
            <person name="Gunawardena J."/>
            <person name="Chu W."/>
            <person name="Stover N.A."/>
            <person name="Gregory B.D."/>
            <person name="Nowacki M."/>
            <person name="Derisi J."/>
            <person name="Roy S.W."/>
            <person name="Marshall W.F."/>
            <person name="Sood P."/>
        </authorList>
    </citation>
    <scope>NUCLEOTIDE SEQUENCE [LARGE SCALE GENOMIC DNA]</scope>
    <source>
        <strain evidence="7">WM001</strain>
    </source>
</reference>
<dbReference type="FunFam" id="1.10.510.10:FF:000571">
    <property type="entry name" value="Maternal embryonic leucine zipper kinase"/>
    <property type="match status" value="1"/>
</dbReference>
<dbReference type="PANTHER" id="PTHR24346:SF30">
    <property type="entry name" value="MATERNAL EMBRYONIC LEUCINE ZIPPER KINASE"/>
    <property type="match status" value="1"/>
</dbReference>
<keyword evidence="2 4" id="KW-0547">Nucleotide-binding</keyword>
<keyword evidence="5" id="KW-0723">Serine/threonine-protein kinase</keyword>
<sequence>MSSKLFNVKLFQHRKLSLNIKKTIFTKKLQDAAENISKRSKSNKSSPDIAEPTWVRKLYDIRKSVSKDLSPVEKYVGSEKSTPQKRKFSKVLNTNRLQKRNSDIPVIILKPCSSRNKSKDSLIVHKKTVSCITARAKSLEKPNDPLLPKPKDELIRFNIMHFKTNDFEVATTLQYYQIIEHLGQGSFGKVLLAIQILTNAHVALKVIEKSYLKSESSRRKVIQEIRILKRIQSSYVIKIYEYFETTDYIILVMEYMPGGDLLKHLQQIGPLPEILCKELFFQILQGVKSIHSNSILHRDLKLDNILLDKFKKSIKICDFGVSKFIKAKEIINEQCGTPAYLAPELILGAGYSGYASDIWSLGIILYALFCGTVPFRGRDLIGLHKCILAGKYEVPKKGSMDMQDIICKMLELVPSKRICLDDAIRHCWFDEIRGERVKDYYQNKMLNETAVRMIETFGYPRDYIIKTIKEKNLGHIFALYSCIVDD</sequence>
<evidence type="ECO:0000256" key="5">
    <source>
        <dbReference type="RuleBase" id="RU000304"/>
    </source>
</evidence>
<evidence type="ECO:0000256" key="2">
    <source>
        <dbReference type="ARBA" id="ARBA00022741"/>
    </source>
</evidence>
<dbReference type="PANTHER" id="PTHR24346">
    <property type="entry name" value="MAP/MICROTUBULE AFFINITY-REGULATING KINASE"/>
    <property type="match status" value="1"/>
</dbReference>
<dbReference type="PROSITE" id="PS00108">
    <property type="entry name" value="PROTEIN_KINASE_ST"/>
    <property type="match status" value="1"/>
</dbReference>
<dbReference type="OrthoDB" id="295513at2759"/>
<dbReference type="InterPro" id="IPR000719">
    <property type="entry name" value="Prot_kinase_dom"/>
</dbReference>
<evidence type="ECO:0000256" key="3">
    <source>
        <dbReference type="ARBA" id="ARBA00022840"/>
    </source>
</evidence>
<evidence type="ECO:0000313" key="7">
    <source>
        <dbReference type="EMBL" id="OMJ83305.1"/>
    </source>
</evidence>
<comment type="similarity">
    <text evidence="5">Belongs to the protein kinase superfamily.</text>
</comment>
<dbReference type="EMBL" id="MPUH01000309">
    <property type="protein sequence ID" value="OMJ83305.1"/>
    <property type="molecule type" value="Genomic_DNA"/>
</dbReference>
<evidence type="ECO:0000256" key="4">
    <source>
        <dbReference type="PROSITE-ProRule" id="PRU10141"/>
    </source>
</evidence>
<dbReference type="Gene3D" id="1.10.510.10">
    <property type="entry name" value="Transferase(Phosphotransferase) domain 1"/>
    <property type="match status" value="1"/>
</dbReference>